<name>A0A7U2EQN6_PHANO</name>
<accession>A0A7U2EQN6</accession>
<dbReference type="AlphaFoldDB" id="A0A7U2EQN6"/>
<dbReference type="EMBL" id="CP069023">
    <property type="protein sequence ID" value="QRC90198.1"/>
    <property type="molecule type" value="Genomic_DNA"/>
</dbReference>
<evidence type="ECO:0000313" key="3">
    <source>
        <dbReference type="Proteomes" id="UP000663193"/>
    </source>
</evidence>
<feature type="region of interest" description="Disordered" evidence="1">
    <location>
        <begin position="150"/>
        <end position="173"/>
    </location>
</feature>
<dbReference type="VEuPathDB" id="FungiDB:JI435_096040"/>
<dbReference type="OrthoDB" id="1896086at2759"/>
<keyword evidence="3" id="KW-1185">Reference proteome</keyword>
<reference evidence="3" key="1">
    <citation type="journal article" date="2021" name="BMC Genomics">
        <title>Chromosome-level genome assembly and manually-curated proteome of model necrotroph Parastagonospora nodorum Sn15 reveals a genome-wide trove of candidate effector homologs, and redundancy of virulence-related functions within an accessory chromosome.</title>
        <authorList>
            <person name="Bertazzoni S."/>
            <person name="Jones D.A.B."/>
            <person name="Phan H.T."/>
            <person name="Tan K.-C."/>
            <person name="Hane J.K."/>
        </authorList>
    </citation>
    <scope>NUCLEOTIDE SEQUENCE [LARGE SCALE GENOMIC DNA]</scope>
    <source>
        <strain evidence="3">SN15 / ATCC MYA-4574 / FGSC 10173)</strain>
    </source>
</reference>
<gene>
    <name evidence="2" type="ORF">JI435_096040</name>
</gene>
<organism evidence="2 3">
    <name type="scientific">Phaeosphaeria nodorum (strain SN15 / ATCC MYA-4574 / FGSC 10173)</name>
    <name type="common">Glume blotch fungus</name>
    <name type="synonym">Parastagonospora nodorum</name>
    <dbReference type="NCBI Taxonomy" id="321614"/>
    <lineage>
        <taxon>Eukaryota</taxon>
        <taxon>Fungi</taxon>
        <taxon>Dikarya</taxon>
        <taxon>Ascomycota</taxon>
        <taxon>Pezizomycotina</taxon>
        <taxon>Dothideomycetes</taxon>
        <taxon>Pleosporomycetidae</taxon>
        <taxon>Pleosporales</taxon>
        <taxon>Pleosporineae</taxon>
        <taxon>Phaeosphaeriaceae</taxon>
        <taxon>Parastagonospora</taxon>
    </lineage>
</organism>
<sequence>MNTYTLTPTSAANTSELEASLTARYGASNLIANRQGGRVLAWTLTSRHYGLAPWLESIDGVQSVENRPIPRALNPTDRFMAVPVPGTDTKATGEFLKSKVKSGTEITTVRQDGEVIAWFNLFLSAESFGEVKTHVGVRDVGGDWDTYDLAESDGRERGQSPSEQLIRRDRPELHAPLTNDISLEIGDFSQ</sequence>
<protein>
    <submittedName>
        <fullName evidence="2">Uncharacterized protein</fullName>
    </submittedName>
</protein>
<evidence type="ECO:0000256" key="1">
    <source>
        <dbReference type="SAM" id="MobiDB-lite"/>
    </source>
</evidence>
<proteinExistence type="predicted"/>
<evidence type="ECO:0000313" key="2">
    <source>
        <dbReference type="EMBL" id="QRC90198.1"/>
    </source>
</evidence>
<dbReference type="Proteomes" id="UP000663193">
    <property type="component" value="Chromosome 1"/>
</dbReference>